<keyword evidence="3 7" id="KW-0479">Metal-binding</keyword>
<keyword evidence="4 8" id="KW-0732">Signal</keyword>
<evidence type="ECO:0000256" key="3">
    <source>
        <dbReference type="ARBA" id="ARBA00022723"/>
    </source>
</evidence>
<evidence type="ECO:0000256" key="7">
    <source>
        <dbReference type="PROSITE-ProRule" id="PRU00433"/>
    </source>
</evidence>
<dbReference type="AlphaFoldDB" id="A0A1M6HCU4"/>
<keyword evidence="5" id="KW-0560">Oxidoreductase</keyword>
<dbReference type="EMBL" id="FQZT01000005">
    <property type="protein sequence ID" value="SHJ20045.1"/>
    <property type="molecule type" value="Genomic_DNA"/>
</dbReference>
<dbReference type="InterPro" id="IPR051395">
    <property type="entry name" value="Cytochrome_c_Peroxidase/MauG"/>
</dbReference>
<evidence type="ECO:0000259" key="9">
    <source>
        <dbReference type="PROSITE" id="PS51007"/>
    </source>
</evidence>
<keyword evidence="10" id="KW-0575">Peroxidase</keyword>
<comment type="subcellular location">
    <subcellularLocation>
        <location evidence="1">Cell envelope</location>
    </subcellularLocation>
</comment>
<dbReference type="GO" id="GO:0030313">
    <property type="term" value="C:cell envelope"/>
    <property type="evidence" value="ECO:0007669"/>
    <property type="project" value="UniProtKB-SubCell"/>
</dbReference>
<gene>
    <name evidence="10" type="ORF">SAMN02745165_01788</name>
</gene>
<feature type="chain" id="PRO_5012612850" evidence="8">
    <location>
        <begin position="23"/>
        <end position="345"/>
    </location>
</feature>
<dbReference type="OrthoDB" id="9805202at2"/>
<dbReference type="Pfam" id="PF03150">
    <property type="entry name" value="CCP_MauG"/>
    <property type="match status" value="1"/>
</dbReference>
<evidence type="ECO:0000256" key="6">
    <source>
        <dbReference type="ARBA" id="ARBA00023004"/>
    </source>
</evidence>
<dbReference type="PANTHER" id="PTHR30600">
    <property type="entry name" value="CYTOCHROME C PEROXIDASE-RELATED"/>
    <property type="match status" value="1"/>
</dbReference>
<sequence length="345" mass="37825">MRKLLLCTTAFWLVFMLSSAVAITLSTEEKIGRHLYQDTNLSLNGTQSCATCHHRSAGFADPSNRQDPVNSMVSLGDDGVSLGGRNAPTSAYCGYSPILQEVDGEWFGGMFWDGRATGYTLGDPLAEQAQGPPLNPVEMNLPSIEVFVERVEASDYAHLLLDYYGRNFFSKPEKAYDEMAHLIAAYERSAELNAFTSRYDRGELTANEANGLAAFQKARCDACHSLDVPQGAPGAVFTSYGYANIGVPNNYTVNPSKDYGLGYTVGPEQNGKFKIPTLRNITRTPPYSHNGYFATLEEMVRFHLDRGGLVPDVEDNLVDPVTVELAEQEISDLLSFLDALTDEGL</sequence>
<accession>A0A1M6HCU4</accession>
<dbReference type="Gene3D" id="1.10.760.10">
    <property type="entry name" value="Cytochrome c-like domain"/>
    <property type="match status" value="2"/>
</dbReference>
<dbReference type="RefSeq" id="WP_072908017.1">
    <property type="nucleotide sequence ID" value="NZ_FQZT01000005.1"/>
</dbReference>
<dbReference type="GO" id="GO:0004130">
    <property type="term" value="F:cytochrome-c peroxidase activity"/>
    <property type="evidence" value="ECO:0007669"/>
    <property type="project" value="TreeGrafter"/>
</dbReference>
<feature type="signal peptide" evidence="8">
    <location>
        <begin position="1"/>
        <end position="22"/>
    </location>
</feature>
<evidence type="ECO:0000256" key="1">
    <source>
        <dbReference type="ARBA" id="ARBA00004196"/>
    </source>
</evidence>
<dbReference type="InterPro" id="IPR009056">
    <property type="entry name" value="Cyt_c-like_dom"/>
</dbReference>
<evidence type="ECO:0000313" key="10">
    <source>
        <dbReference type="EMBL" id="SHJ20045.1"/>
    </source>
</evidence>
<evidence type="ECO:0000256" key="5">
    <source>
        <dbReference type="ARBA" id="ARBA00023002"/>
    </source>
</evidence>
<protein>
    <submittedName>
        <fullName evidence="10">Cytochrome c peroxidase</fullName>
    </submittedName>
</protein>
<keyword evidence="6 7" id="KW-0408">Iron</keyword>
<evidence type="ECO:0000256" key="8">
    <source>
        <dbReference type="SAM" id="SignalP"/>
    </source>
</evidence>
<proteinExistence type="predicted"/>
<evidence type="ECO:0000313" key="11">
    <source>
        <dbReference type="Proteomes" id="UP000184171"/>
    </source>
</evidence>
<reference evidence="10 11" key="1">
    <citation type="submission" date="2016-11" db="EMBL/GenBank/DDBJ databases">
        <authorList>
            <person name="Jaros S."/>
            <person name="Januszkiewicz K."/>
            <person name="Wedrychowicz H."/>
        </authorList>
    </citation>
    <scope>NUCLEOTIDE SEQUENCE [LARGE SCALE GENOMIC DNA]</scope>
    <source>
        <strain evidence="10 11">DSM 5091</strain>
    </source>
</reference>
<evidence type="ECO:0000256" key="4">
    <source>
        <dbReference type="ARBA" id="ARBA00022729"/>
    </source>
</evidence>
<keyword evidence="2 7" id="KW-0349">Heme</keyword>
<dbReference type="Proteomes" id="UP000184171">
    <property type="component" value="Unassembled WGS sequence"/>
</dbReference>
<dbReference type="SUPFAM" id="SSF46626">
    <property type="entry name" value="Cytochrome c"/>
    <property type="match status" value="2"/>
</dbReference>
<name>A0A1M6HCU4_MALRU</name>
<dbReference type="GO" id="GO:0009055">
    <property type="term" value="F:electron transfer activity"/>
    <property type="evidence" value="ECO:0007669"/>
    <property type="project" value="InterPro"/>
</dbReference>
<evidence type="ECO:0000256" key="2">
    <source>
        <dbReference type="ARBA" id="ARBA00022617"/>
    </source>
</evidence>
<dbReference type="PROSITE" id="PS51007">
    <property type="entry name" value="CYTC"/>
    <property type="match status" value="1"/>
</dbReference>
<dbReference type="STRING" id="1122189.SAMN02745165_01788"/>
<keyword evidence="11" id="KW-1185">Reference proteome</keyword>
<organism evidence="10 11">
    <name type="scientific">Malonomonas rubra DSM 5091</name>
    <dbReference type="NCBI Taxonomy" id="1122189"/>
    <lineage>
        <taxon>Bacteria</taxon>
        <taxon>Pseudomonadati</taxon>
        <taxon>Thermodesulfobacteriota</taxon>
        <taxon>Desulfuromonadia</taxon>
        <taxon>Desulfuromonadales</taxon>
        <taxon>Geopsychrobacteraceae</taxon>
        <taxon>Malonomonas</taxon>
    </lineage>
</organism>
<dbReference type="InterPro" id="IPR004852">
    <property type="entry name" value="Di-haem_cyt_c_peroxidsae"/>
</dbReference>
<dbReference type="InterPro" id="IPR036909">
    <property type="entry name" value="Cyt_c-like_dom_sf"/>
</dbReference>
<dbReference type="PANTHER" id="PTHR30600:SF10">
    <property type="entry name" value="BLL6722 PROTEIN"/>
    <property type="match status" value="1"/>
</dbReference>
<feature type="domain" description="Cytochrome c" evidence="9">
    <location>
        <begin position="206"/>
        <end position="341"/>
    </location>
</feature>
<dbReference type="GO" id="GO:0046872">
    <property type="term" value="F:metal ion binding"/>
    <property type="evidence" value="ECO:0007669"/>
    <property type="project" value="UniProtKB-KW"/>
</dbReference>
<dbReference type="GO" id="GO:0020037">
    <property type="term" value="F:heme binding"/>
    <property type="evidence" value="ECO:0007669"/>
    <property type="project" value="InterPro"/>
</dbReference>